<dbReference type="InterPro" id="IPR036188">
    <property type="entry name" value="FAD/NAD-bd_sf"/>
</dbReference>
<accession>A0A6B2JTT5</accession>
<sequence>MNPLHRNDRPATYPASWYAATATLSAERPALAGDEMADVAILGAGFTGLWAAKVLAEKGFKVVLLEAHRVGWGASGRNGGQVGSGYNKPMRWIAGRMGADKARMVWQVAEDAKSQLRAFCESHAVEADWKAGVAHGAYSDAEAEEDKAEVDFLAREYGYEQSEAMGADRFRELVKSPLYHGGVLDRGAAHIHPLNYALALARAAEAAGATIHERSEVTAIESGASPSLTTAAGTLRAKHLILAGNGYLPAIEPHMSARVMPINSFIAATRPLEDPRSVLAEEIAVADSKFVVNYYRFTSDGRFLFGGRESYGLGFPTDIRGPLVARMTNLFPQLKGVEVEHVWGGTLGITMTRLPHLARLGPTTLSAAGFSGHGVALSGMAGRLMGEAVAGQAERFDVMSELPVQRFPGGATFRTPLMTLAMSWYALRDRLGV</sequence>
<feature type="domain" description="FAD dependent oxidoreductase" evidence="2">
    <location>
        <begin position="38"/>
        <end position="387"/>
    </location>
</feature>
<proteinExistence type="predicted"/>
<keyword evidence="4" id="KW-1185">Reference proteome</keyword>
<dbReference type="GO" id="GO:0016491">
    <property type="term" value="F:oxidoreductase activity"/>
    <property type="evidence" value="ECO:0007669"/>
    <property type="project" value="UniProtKB-KW"/>
</dbReference>
<dbReference type="RefSeq" id="WP_163893997.1">
    <property type="nucleotide sequence ID" value="NZ_JAAFYS010000003.1"/>
</dbReference>
<evidence type="ECO:0000259" key="2">
    <source>
        <dbReference type="Pfam" id="PF01266"/>
    </source>
</evidence>
<evidence type="ECO:0000313" key="4">
    <source>
        <dbReference type="Proteomes" id="UP000474757"/>
    </source>
</evidence>
<dbReference type="GO" id="GO:0005737">
    <property type="term" value="C:cytoplasm"/>
    <property type="evidence" value="ECO:0007669"/>
    <property type="project" value="TreeGrafter"/>
</dbReference>
<organism evidence="3 4">
    <name type="scientific">Pseudoroseicyclus tamaricis</name>
    <dbReference type="NCBI Taxonomy" id="2705421"/>
    <lineage>
        <taxon>Bacteria</taxon>
        <taxon>Pseudomonadati</taxon>
        <taxon>Pseudomonadota</taxon>
        <taxon>Alphaproteobacteria</taxon>
        <taxon>Rhodobacterales</taxon>
        <taxon>Paracoccaceae</taxon>
        <taxon>Pseudoroseicyclus</taxon>
    </lineage>
</organism>
<evidence type="ECO:0000256" key="1">
    <source>
        <dbReference type="ARBA" id="ARBA00023002"/>
    </source>
</evidence>
<dbReference type="InterPro" id="IPR006076">
    <property type="entry name" value="FAD-dep_OxRdtase"/>
</dbReference>
<dbReference type="Proteomes" id="UP000474757">
    <property type="component" value="Unassembled WGS sequence"/>
</dbReference>
<dbReference type="PANTHER" id="PTHR13847">
    <property type="entry name" value="SARCOSINE DEHYDROGENASE-RELATED"/>
    <property type="match status" value="1"/>
</dbReference>
<name>A0A6B2JTT5_9RHOB</name>
<dbReference type="SUPFAM" id="SSF51905">
    <property type="entry name" value="FAD/NAD(P)-binding domain"/>
    <property type="match status" value="1"/>
</dbReference>
<evidence type="ECO:0000313" key="3">
    <source>
        <dbReference type="EMBL" id="NDV01698.1"/>
    </source>
</evidence>
<dbReference type="Gene3D" id="3.50.50.60">
    <property type="entry name" value="FAD/NAD(P)-binding domain"/>
    <property type="match status" value="1"/>
</dbReference>
<keyword evidence="1" id="KW-0560">Oxidoreductase</keyword>
<reference evidence="3 4" key="1">
    <citation type="submission" date="2020-02" db="EMBL/GenBank/DDBJ databases">
        <title>Pseudoroseicyclus tamarix, sp. nov., isolated from offshore sediment of a Tamarix chinensis forest.</title>
        <authorList>
            <person name="Gai Y."/>
        </authorList>
    </citation>
    <scope>NUCLEOTIDE SEQUENCE [LARGE SCALE GENOMIC DNA]</scope>
    <source>
        <strain evidence="3 4">CLL3-39</strain>
    </source>
</reference>
<gene>
    <name evidence="3" type="ORF">GZA08_12060</name>
</gene>
<dbReference type="AlphaFoldDB" id="A0A6B2JTT5"/>
<protein>
    <submittedName>
        <fullName evidence="3">FAD-binding oxidoreductase</fullName>
    </submittedName>
</protein>
<dbReference type="Pfam" id="PF01266">
    <property type="entry name" value="DAO"/>
    <property type="match status" value="1"/>
</dbReference>
<dbReference type="EMBL" id="JAAGAB010000003">
    <property type="protein sequence ID" value="NDV01698.1"/>
    <property type="molecule type" value="Genomic_DNA"/>
</dbReference>
<comment type="caution">
    <text evidence="3">The sequence shown here is derived from an EMBL/GenBank/DDBJ whole genome shotgun (WGS) entry which is preliminary data.</text>
</comment>
<dbReference type="PANTHER" id="PTHR13847:SF281">
    <property type="entry name" value="FAD DEPENDENT OXIDOREDUCTASE DOMAIN-CONTAINING PROTEIN"/>
    <property type="match status" value="1"/>
</dbReference>
<dbReference type="Gene3D" id="3.30.9.10">
    <property type="entry name" value="D-Amino Acid Oxidase, subunit A, domain 2"/>
    <property type="match status" value="1"/>
</dbReference>